<proteinExistence type="predicted"/>
<dbReference type="PANTHER" id="PTHR47326:SF1">
    <property type="entry name" value="HTH PSQ-TYPE DOMAIN-CONTAINING PROTEIN"/>
    <property type="match status" value="1"/>
</dbReference>
<accession>A0A0K2SXX6</accession>
<dbReference type="AlphaFoldDB" id="A0A0K2SXX6"/>
<dbReference type="InterPro" id="IPR036397">
    <property type="entry name" value="RNaseH_sf"/>
</dbReference>
<dbReference type="PANTHER" id="PTHR47326">
    <property type="entry name" value="TRANSPOSABLE ELEMENT TC3 TRANSPOSASE-LIKE PROTEIN"/>
    <property type="match status" value="1"/>
</dbReference>
<dbReference type="GO" id="GO:0003676">
    <property type="term" value="F:nucleic acid binding"/>
    <property type="evidence" value="ECO:0007669"/>
    <property type="project" value="InterPro"/>
</dbReference>
<reference evidence="1" key="1">
    <citation type="submission" date="2014-05" db="EMBL/GenBank/DDBJ databases">
        <authorList>
            <person name="Chronopoulou M."/>
        </authorList>
    </citation>
    <scope>NUCLEOTIDE SEQUENCE</scope>
    <source>
        <tissue evidence="1">Whole organism</tissue>
    </source>
</reference>
<dbReference type="Gene3D" id="3.30.420.10">
    <property type="entry name" value="Ribonuclease H-like superfamily/Ribonuclease H"/>
    <property type="match status" value="1"/>
</dbReference>
<organism evidence="1">
    <name type="scientific">Lepeophtheirus salmonis</name>
    <name type="common">Salmon louse</name>
    <name type="synonym">Caligus salmonis</name>
    <dbReference type="NCBI Taxonomy" id="72036"/>
    <lineage>
        <taxon>Eukaryota</taxon>
        <taxon>Metazoa</taxon>
        <taxon>Ecdysozoa</taxon>
        <taxon>Arthropoda</taxon>
        <taxon>Crustacea</taxon>
        <taxon>Multicrustacea</taxon>
        <taxon>Hexanauplia</taxon>
        <taxon>Copepoda</taxon>
        <taxon>Siphonostomatoida</taxon>
        <taxon>Caligidae</taxon>
        <taxon>Lepeophtheirus</taxon>
    </lineage>
</organism>
<protein>
    <submittedName>
        <fullName evidence="1">Putative LOC100569746 [Acyrthosiphon pisum]</fullName>
    </submittedName>
</protein>
<name>A0A0K2SXX6_LEPSM</name>
<evidence type="ECO:0000313" key="1">
    <source>
        <dbReference type="EMBL" id="CDW18131.1"/>
    </source>
</evidence>
<sequence length="86" mass="10205">MNFTFLPVNWPPRSCDITPLNFFLWGYVKAKVYVDKLTTIEALEANIDRVIREIPVKMLEHVIENWRKRMDHLKASCSQHMKGIIF</sequence>
<dbReference type="EMBL" id="HACA01000770">
    <property type="protein sequence ID" value="CDW18131.1"/>
    <property type="molecule type" value="Transcribed_RNA"/>
</dbReference>